<evidence type="ECO:0000313" key="3">
    <source>
        <dbReference type="Proteomes" id="UP000299102"/>
    </source>
</evidence>
<sequence>MGRFGRLRRSSTLSRNTDATSSPIVFRTVDESSGHLFGIWNGAVGERRAPRRPAAAMNKNQMRLSHRRLPRGHKLEARRRGSALRRSLNTN</sequence>
<comment type="caution">
    <text evidence="2">The sequence shown here is derived from an EMBL/GenBank/DDBJ whole genome shotgun (WGS) entry which is preliminary data.</text>
</comment>
<protein>
    <submittedName>
        <fullName evidence="2">Uncharacterized protein</fullName>
    </submittedName>
</protein>
<dbReference type="EMBL" id="BGZK01000462">
    <property type="protein sequence ID" value="GBP44973.1"/>
    <property type="molecule type" value="Genomic_DNA"/>
</dbReference>
<keyword evidence="3" id="KW-1185">Reference proteome</keyword>
<dbReference type="AlphaFoldDB" id="A0A4C1W1M7"/>
<evidence type="ECO:0000256" key="1">
    <source>
        <dbReference type="SAM" id="MobiDB-lite"/>
    </source>
</evidence>
<dbReference type="Proteomes" id="UP000299102">
    <property type="component" value="Unassembled WGS sequence"/>
</dbReference>
<feature type="region of interest" description="Disordered" evidence="1">
    <location>
        <begin position="1"/>
        <end position="21"/>
    </location>
</feature>
<feature type="region of interest" description="Disordered" evidence="1">
    <location>
        <begin position="50"/>
        <end position="91"/>
    </location>
</feature>
<name>A0A4C1W1M7_EUMVA</name>
<accession>A0A4C1W1M7</accession>
<reference evidence="2 3" key="1">
    <citation type="journal article" date="2019" name="Commun. Biol.">
        <title>The bagworm genome reveals a unique fibroin gene that provides high tensile strength.</title>
        <authorList>
            <person name="Kono N."/>
            <person name="Nakamura H."/>
            <person name="Ohtoshi R."/>
            <person name="Tomita M."/>
            <person name="Numata K."/>
            <person name="Arakawa K."/>
        </authorList>
    </citation>
    <scope>NUCLEOTIDE SEQUENCE [LARGE SCALE GENOMIC DNA]</scope>
</reference>
<evidence type="ECO:0000313" key="2">
    <source>
        <dbReference type="EMBL" id="GBP44973.1"/>
    </source>
</evidence>
<organism evidence="2 3">
    <name type="scientific">Eumeta variegata</name>
    <name type="common">Bagworm moth</name>
    <name type="synonym">Eumeta japonica</name>
    <dbReference type="NCBI Taxonomy" id="151549"/>
    <lineage>
        <taxon>Eukaryota</taxon>
        <taxon>Metazoa</taxon>
        <taxon>Ecdysozoa</taxon>
        <taxon>Arthropoda</taxon>
        <taxon>Hexapoda</taxon>
        <taxon>Insecta</taxon>
        <taxon>Pterygota</taxon>
        <taxon>Neoptera</taxon>
        <taxon>Endopterygota</taxon>
        <taxon>Lepidoptera</taxon>
        <taxon>Glossata</taxon>
        <taxon>Ditrysia</taxon>
        <taxon>Tineoidea</taxon>
        <taxon>Psychidae</taxon>
        <taxon>Oiketicinae</taxon>
        <taxon>Eumeta</taxon>
    </lineage>
</organism>
<gene>
    <name evidence="2" type="ORF">EVAR_33400_1</name>
</gene>
<proteinExistence type="predicted"/>